<evidence type="ECO:0000313" key="3">
    <source>
        <dbReference type="Proteomes" id="UP000507470"/>
    </source>
</evidence>
<dbReference type="EMBL" id="CACVKT020003954">
    <property type="protein sequence ID" value="CAC5386994.1"/>
    <property type="molecule type" value="Genomic_DNA"/>
</dbReference>
<dbReference type="Proteomes" id="UP000507470">
    <property type="component" value="Unassembled WGS sequence"/>
</dbReference>
<sequence length="207" mass="24305">MELVNHMAHNVTTAERTTTSPVGSAAVMLYKTNWARHTRRKGGAETMETGDDSRKTTRRSARKEKGKKKGQAWTKSLPPPKTVRSPFEKRGRNKPMGTYILMFRGTRREWNELLETINPARKEFEYCKQQLMICDFDRIKVIVEMFEGWGVDYMLIHPDPYPSAEQKARREDDKKRRRQRREVVRRLQKNRADFDALPPRGRTDHSA</sequence>
<feature type="compositionally biased region" description="Basic residues" evidence="1">
    <location>
        <begin position="56"/>
        <end position="70"/>
    </location>
</feature>
<gene>
    <name evidence="2" type="ORF">MCOR_22376</name>
</gene>
<dbReference type="OrthoDB" id="10568036at2759"/>
<proteinExistence type="predicted"/>
<evidence type="ECO:0000256" key="1">
    <source>
        <dbReference type="SAM" id="MobiDB-lite"/>
    </source>
</evidence>
<dbReference type="AlphaFoldDB" id="A0A6J8BVR4"/>
<feature type="region of interest" description="Disordered" evidence="1">
    <location>
        <begin position="1"/>
        <end position="20"/>
    </location>
</feature>
<evidence type="ECO:0000313" key="2">
    <source>
        <dbReference type="EMBL" id="CAC5386994.1"/>
    </source>
</evidence>
<protein>
    <submittedName>
        <fullName evidence="2">Uncharacterized protein</fullName>
    </submittedName>
</protein>
<reference evidence="2 3" key="1">
    <citation type="submission" date="2020-06" db="EMBL/GenBank/DDBJ databases">
        <authorList>
            <person name="Li R."/>
            <person name="Bekaert M."/>
        </authorList>
    </citation>
    <scope>NUCLEOTIDE SEQUENCE [LARGE SCALE GENOMIC DNA]</scope>
    <source>
        <strain evidence="3">wild</strain>
    </source>
</reference>
<feature type="compositionally biased region" description="Polar residues" evidence="1">
    <location>
        <begin position="10"/>
        <end position="20"/>
    </location>
</feature>
<accession>A0A6J8BVR4</accession>
<feature type="compositionally biased region" description="Basic and acidic residues" evidence="1">
    <location>
        <begin position="181"/>
        <end position="194"/>
    </location>
</feature>
<name>A0A6J8BVR4_MYTCO</name>
<keyword evidence="3" id="KW-1185">Reference proteome</keyword>
<feature type="region of interest" description="Disordered" evidence="1">
    <location>
        <begin position="160"/>
        <end position="207"/>
    </location>
</feature>
<organism evidence="2 3">
    <name type="scientific">Mytilus coruscus</name>
    <name type="common">Sea mussel</name>
    <dbReference type="NCBI Taxonomy" id="42192"/>
    <lineage>
        <taxon>Eukaryota</taxon>
        <taxon>Metazoa</taxon>
        <taxon>Spiralia</taxon>
        <taxon>Lophotrochozoa</taxon>
        <taxon>Mollusca</taxon>
        <taxon>Bivalvia</taxon>
        <taxon>Autobranchia</taxon>
        <taxon>Pteriomorphia</taxon>
        <taxon>Mytilida</taxon>
        <taxon>Mytiloidea</taxon>
        <taxon>Mytilidae</taxon>
        <taxon>Mytilinae</taxon>
        <taxon>Mytilus</taxon>
    </lineage>
</organism>
<feature type="region of interest" description="Disordered" evidence="1">
    <location>
        <begin position="38"/>
        <end position="92"/>
    </location>
</feature>